<sequence>MPGRARSKSRTTRRKTPGSNYVLTDKVKKGLATWQYHSGGYTKLDLILDPFWAWCQTLMPQWMAPNLITLTGLFCVGGGALLLRMFDPTFSQTAPAWVYAVALLGHFLYQTLDAVDGKHARATKSSSPLGQLFDHGCDAFTTNIVGNLNCHCMQYAGSPWTVFNTVLNFQCFFLAQWEEYHTGFLVTNNGIFGLTEGQITQFAMMGSVAILGPESWQHPLPYVNMELRHLALIPMAATTFVLAGGSFLRVIRAAPLKKKDIGDKDITRYDCFMQLVPMYSMYVLGMLLTRADMFSSRPLELTMLWGVSCSFYTTQVIVAQMSKSRVHYKTALVRIVAPIAFVNVYLNAGTNRANDGIVVAAWAVILLGQYFYFAVGTCLDLASALNINVLSQGKRK</sequence>
<dbReference type="PANTHER" id="PTHR10414">
    <property type="entry name" value="ETHANOLAMINEPHOSPHOTRANSFERASE"/>
    <property type="match status" value="1"/>
</dbReference>
<comment type="similarity">
    <text evidence="2 5">Belongs to the CDP-alcohol phosphatidyltransferase class-I family.</text>
</comment>
<keyword evidence="6" id="KW-0812">Transmembrane</keyword>
<dbReference type="GO" id="GO:0016780">
    <property type="term" value="F:phosphotransferase activity, for other substituted phosphate groups"/>
    <property type="evidence" value="ECO:0007669"/>
    <property type="project" value="InterPro"/>
</dbReference>
<evidence type="ECO:0000313" key="7">
    <source>
        <dbReference type="EMBL" id="GMI23813.1"/>
    </source>
</evidence>
<feature type="transmembrane region" description="Helical" evidence="6">
    <location>
        <begin position="360"/>
        <end position="387"/>
    </location>
</feature>
<dbReference type="PANTHER" id="PTHR10414:SF37">
    <property type="entry name" value="BB IN A BOXCAR, ISOFORM C"/>
    <property type="match status" value="1"/>
</dbReference>
<keyword evidence="4 6" id="KW-0472">Membrane</keyword>
<feature type="transmembrane region" description="Helical" evidence="6">
    <location>
        <begin position="301"/>
        <end position="319"/>
    </location>
</feature>
<dbReference type="AlphaFoldDB" id="A0A9W7FYZ4"/>
<dbReference type="GO" id="GO:0008654">
    <property type="term" value="P:phospholipid biosynthetic process"/>
    <property type="evidence" value="ECO:0007669"/>
    <property type="project" value="InterPro"/>
</dbReference>
<dbReference type="OrthoDB" id="196717at2759"/>
<dbReference type="Pfam" id="PF01066">
    <property type="entry name" value="CDP-OH_P_transf"/>
    <property type="match status" value="1"/>
</dbReference>
<dbReference type="InterPro" id="IPR048254">
    <property type="entry name" value="CDP_ALCOHOL_P_TRANSF_CS"/>
</dbReference>
<feature type="transmembrane region" description="Helical" evidence="6">
    <location>
        <begin position="331"/>
        <end position="348"/>
    </location>
</feature>
<name>A0A9W7FYZ4_9STRA</name>
<evidence type="ECO:0000256" key="2">
    <source>
        <dbReference type="ARBA" id="ARBA00010441"/>
    </source>
</evidence>
<evidence type="ECO:0008006" key="9">
    <source>
        <dbReference type="Google" id="ProtNLM"/>
    </source>
</evidence>
<evidence type="ECO:0000256" key="5">
    <source>
        <dbReference type="RuleBase" id="RU003750"/>
    </source>
</evidence>
<evidence type="ECO:0000313" key="8">
    <source>
        <dbReference type="Proteomes" id="UP001165065"/>
    </source>
</evidence>
<dbReference type="Gene3D" id="1.20.120.1760">
    <property type="match status" value="1"/>
</dbReference>
<dbReference type="InterPro" id="IPR014472">
    <property type="entry name" value="CHOPT"/>
</dbReference>
<dbReference type="EMBL" id="BRYA01000575">
    <property type="protein sequence ID" value="GMI23813.1"/>
    <property type="molecule type" value="Genomic_DNA"/>
</dbReference>
<dbReference type="Proteomes" id="UP001165065">
    <property type="component" value="Unassembled WGS sequence"/>
</dbReference>
<keyword evidence="3 5" id="KW-0808">Transferase</keyword>
<evidence type="ECO:0000256" key="6">
    <source>
        <dbReference type="SAM" id="Phobius"/>
    </source>
</evidence>
<dbReference type="PROSITE" id="PS00379">
    <property type="entry name" value="CDP_ALCOHOL_P_TRANSF"/>
    <property type="match status" value="1"/>
</dbReference>
<evidence type="ECO:0000256" key="1">
    <source>
        <dbReference type="ARBA" id="ARBA00004370"/>
    </source>
</evidence>
<comment type="caution">
    <text evidence="7">The sequence shown here is derived from an EMBL/GenBank/DDBJ whole genome shotgun (WGS) entry which is preliminary data.</text>
</comment>
<feature type="transmembrane region" description="Helical" evidence="6">
    <location>
        <begin position="271"/>
        <end position="289"/>
    </location>
</feature>
<proteinExistence type="inferred from homology"/>
<evidence type="ECO:0000256" key="4">
    <source>
        <dbReference type="ARBA" id="ARBA00023136"/>
    </source>
</evidence>
<organism evidence="7 8">
    <name type="scientific">Triparma columacea</name>
    <dbReference type="NCBI Taxonomy" id="722753"/>
    <lineage>
        <taxon>Eukaryota</taxon>
        <taxon>Sar</taxon>
        <taxon>Stramenopiles</taxon>
        <taxon>Ochrophyta</taxon>
        <taxon>Bolidophyceae</taxon>
        <taxon>Parmales</taxon>
        <taxon>Triparmaceae</taxon>
        <taxon>Triparma</taxon>
    </lineage>
</organism>
<reference evidence="8" key="1">
    <citation type="journal article" date="2023" name="Commun. Biol.">
        <title>Genome analysis of Parmales, the sister group of diatoms, reveals the evolutionary specialization of diatoms from phago-mixotrophs to photoautotrophs.</title>
        <authorList>
            <person name="Ban H."/>
            <person name="Sato S."/>
            <person name="Yoshikawa S."/>
            <person name="Yamada K."/>
            <person name="Nakamura Y."/>
            <person name="Ichinomiya M."/>
            <person name="Sato N."/>
            <person name="Blanc-Mathieu R."/>
            <person name="Endo H."/>
            <person name="Kuwata A."/>
            <person name="Ogata H."/>
        </authorList>
    </citation>
    <scope>NUCLEOTIDE SEQUENCE [LARGE SCALE GENOMIC DNA]</scope>
</reference>
<dbReference type="PIRSF" id="PIRSF015665">
    <property type="entry name" value="CHOPT"/>
    <property type="match status" value="1"/>
</dbReference>
<comment type="subcellular location">
    <subcellularLocation>
        <location evidence="1">Membrane</location>
    </subcellularLocation>
</comment>
<accession>A0A9W7FYZ4</accession>
<keyword evidence="6" id="KW-1133">Transmembrane helix</keyword>
<dbReference type="InterPro" id="IPR000462">
    <property type="entry name" value="CDP-OH_P_trans"/>
</dbReference>
<keyword evidence="8" id="KW-1185">Reference proteome</keyword>
<feature type="transmembrane region" description="Helical" evidence="6">
    <location>
        <begin position="230"/>
        <end position="251"/>
    </location>
</feature>
<evidence type="ECO:0000256" key="3">
    <source>
        <dbReference type="ARBA" id="ARBA00022679"/>
    </source>
</evidence>
<dbReference type="GO" id="GO:0016020">
    <property type="term" value="C:membrane"/>
    <property type="evidence" value="ECO:0007669"/>
    <property type="project" value="UniProtKB-SubCell"/>
</dbReference>
<protein>
    <recommendedName>
        <fullName evidence="9">Ethanolaminephosphotransferase</fullName>
    </recommendedName>
</protein>
<gene>
    <name evidence="7" type="ORF">TrCOL_g8659</name>
</gene>
<feature type="transmembrane region" description="Helical" evidence="6">
    <location>
        <begin position="67"/>
        <end position="86"/>
    </location>
</feature>
<dbReference type="InterPro" id="IPR043130">
    <property type="entry name" value="CDP-OH_PTrfase_TM_dom"/>
</dbReference>